<dbReference type="PANTHER" id="PTHR31876:SF26">
    <property type="entry name" value="PROTEIN LIKE COV 2"/>
    <property type="match status" value="1"/>
</dbReference>
<evidence type="ECO:0000256" key="2">
    <source>
        <dbReference type="SAM" id="Phobius"/>
    </source>
</evidence>
<dbReference type="STRING" id="1903179.BI347_04990"/>
<proteinExistence type="predicted"/>
<comment type="caution">
    <text evidence="3">The sequence shown here is derived from an EMBL/GenBank/DDBJ whole genome shotgun (WGS) entry which is preliminary data.</text>
</comment>
<keyword evidence="6" id="KW-1185">Reference proteome</keyword>
<keyword evidence="2" id="KW-0812">Transmembrane</keyword>
<dbReference type="Proteomes" id="UP000180088">
    <property type="component" value="Unassembled WGS sequence"/>
</dbReference>
<gene>
    <name evidence="4" type="ORF">BI344_16090</name>
    <name evidence="3" type="ORF">BI347_04990</name>
</gene>
<protein>
    <recommendedName>
        <fullName evidence="7">DUF502 domain-containing protein</fullName>
    </recommendedName>
</protein>
<dbReference type="Pfam" id="PF04367">
    <property type="entry name" value="DUF502"/>
    <property type="match status" value="1"/>
</dbReference>
<dbReference type="EMBL" id="MKCT01000023">
    <property type="protein sequence ID" value="OHX19861.1"/>
    <property type="molecule type" value="Genomic_DNA"/>
</dbReference>
<dbReference type="InterPro" id="IPR007462">
    <property type="entry name" value="COV1-like"/>
</dbReference>
<evidence type="ECO:0000313" key="6">
    <source>
        <dbReference type="Proteomes" id="UP000180280"/>
    </source>
</evidence>
<dbReference type="AlphaFoldDB" id="A0A1S1X612"/>
<feature type="transmembrane region" description="Helical" evidence="2">
    <location>
        <begin position="56"/>
        <end position="80"/>
    </location>
</feature>
<evidence type="ECO:0000313" key="4">
    <source>
        <dbReference type="EMBL" id="OHX19861.1"/>
    </source>
</evidence>
<keyword evidence="2" id="KW-0472">Membrane</keyword>
<name>A0A1S1X612_9NEIS</name>
<evidence type="ECO:0000313" key="3">
    <source>
        <dbReference type="EMBL" id="OHX14899.1"/>
    </source>
</evidence>
<dbReference type="OrthoDB" id="9780267at2"/>
<dbReference type="PANTHER" id="PTHR31876">
    <property type="entry name" value="COV-LIKE PROTEIN 1"/>
    <property type="match status" value="1"/>
</dbReference>
<dbReference type="EMBL" id="MKCS01000001">
    <property type="protein sequence ID" value="OHX14899.1"/>
    <property type="molecule type" value="Genomic_DNA"/>
</dbReference>
<accession>A0A1S1X612</accession>
<sequence length="225" mass="24832">MSVSPKIKMTLKGYLIAGLVIWLPLAVTLWVLNLIISSLDQTLTLLPREWRPEALFGMHVPGLGVVFAVLVVMGTGMLAANVLGRKLVAFWHGLLSRTPVVRSIYNSVKQVSDTLFSDSGNAFKNALLVRWPHQNAWTVAFQTGTPAQQVLQYAEDGEELVSVYVPTTPNPTSGYFIVVPRSDTRQLDMSVDDALKYVISMGVVVPNPPPEAQRPRLNDEHNRQG</sequence>
<feature type="transmembrane region" description="Helical" evidence="2">
    <location>
        <begin position="12"/>
        <end position="36"/>
    </location>
</feature>
<organism evidence="3 5">
    <name type="scientific">Chromobacterium sphagni</name>
    <dbReference type="NCBI Taxonomy" id="1903179"/>
    <lineage>
        <taxon>Bacteria</taxon>
        <taxon>Pseudomonadati</taxon>
        <taxon>Pseudomonadota</taxon>
        <taxon>Betaproteobacteria</taxon>
        <taxon>Neisseriales</taxon>
        <taxon>Chromobacteriaceae</taxon>
        <taxon>Chromobacterium</taxon>
    </lineage>
</organism>
<dbReference type="Proteomes" id="UP000180280">
    <property type="component" value="Unassembled WGS sequence"/>
</dbReference>
<evidence type="ECO:0008006" key="7">
    <source>
        <dbReference type="Google" id="ProtNLM"/>
    </source>
</evidence>
<reference evidence="5 6" key="1">
    <citation type="submission" date="2016-09" db="EMBL/GenBank/DDBJ databases">
        <title>Chromobacterium muskegensis sp. nov., an insecticidal bacterium isolated from Sphagnum bogs.</title>
        <authorList>
            <person name="Sparks M.E."/>
            <person name="Blackburn M.B."/>
            <person name="Gundersen-Rindal D.E."/>
            <person name="Mitchell A."/>
            <person name="Farrar R."/>
            <person name="Kuhar D."/>
        </authorList>
    </citation>
    <scope>NUCLEOTIDE SEQUENCE [LARGE SCALE GENOMIC DNA]</scope>
    <source>
        <strain evidence="4 6">14B-1</strain>
        <strain evidence="3 5">37-2</strain>
    </source>
</reference>
<feature type="compositionally biased region" description="Basic and acidic residues" evidence="1">
    <location>
        <begin position="213"/>
        <end position="225"/>
    </location>
</feature>
<evidence type="ECO:0000313" key="5">
    <source>
        <dbReference type="Proteomes" id="UP000180088"/>
    </source>
</evidence>
<keyword evidence="2" id="KW-1133">Transmembrane helix</keyword>
<evidence type="ECO:0000256" key="1">
    <source>
        <dbReference type="SAM" id="MobiDB-lite"/>
    </source>
</evidence>
<dbReference type="RefSeq" id="WP_071113142.1">
    <property type="nucleotide sequence ID" value="NZ_MKCS01000001.1"/>
</dbReference>
<feature type="region of interest" description="Disordered" evidence="1">
    <location>
        <begin position="206"/>
        <end position="225"/>
    </location>
</feature>